<dbReference type="Pfam" id="PF01553">
    <property type="entry name" value="Acyltransferase"/>
    <property type="match status" value="1"/>
</dbReference>
<dbReference type="PATRIC" id="fig|1267766.3.peg.2565"/>
<evidence type="ECO:0000313" key="5">
    <source>
        <dbReference type="Proteomes" id="UP000034392"/>
    </source>
</evidence>
<dbReference type="InterPro" id="IPR002123">
    <property type="entry name" value="Plipid/glycerol_acylTrfase"/>
</dbReference>
<dbReference type="PANTHER" id="PTHR10434">
    <property type="entry name" value="1-ACYL-SN-GLYCEROL-3-PHOSPHATE ACYLTRANSFERASE"/>
    <property type="match status" value="1"/>
</dbReference>
<dbReference type="PANTHER" id="PTHR10434:SF40">
    <property type="entry name" value="1-ACYL-SN-GLYCEROL-3-PHOSPHATE ACYLTRANSFERASE"/>
    <property type="match status" value="1"/>
</dbReference>
<dbReference type="EMBL" id="CP011452">
    <property type="protein sequence ID" value="AKH43563.1"/>
    <property type="molecule type" value="Genomic_DNA"/>
</dbReference>
<protein>
    <submittedName>
        <fullName evidence="4">1-acyl-sn-glycerol-3-phosphate acyltransferase</fullName>
        <ecNumber evidence="4">2.3.1.51</ecNumber>
    </submittedName>
</protein>
<evidence type="ECO:0000256" key="3">
    <source>
        <dbReference type="ARBA" id="ARBA00023315"/>
    </source>
</evidence>
<reference evidence="4" key="1">
    <citation type="submission" date="2015-05" db="EMBL/GenBank/DDBJ databases">
        <title>The complete genome of Altererythrobacter atlanticus strain 26DY36.</title>
        <authorList>
            <person name="Wu Y.-H."/>
            <person name="Cheng H."/>
            <person name="Wu X.-W."/>
        </authorList>
    </citation>
    <scope>NUCLEOTIDE SEQUENCE [LARGE SCALE GENOMIC DNA]</scope>
    <source>
        <strain evidence="4">26DY36</strain>
    </source>
</reference>
<name>A0A0F7KT34_9SPHN</name>
<sequence length="240" mass="26217">MSRLITTTRSLAFAVSAAVWTLLFAPLIPLLVLLGRPPRIIRQLTRIWARGLLCLLAALAGIRYTERGRVNLPEGPVLIIANHQSAWETFAALVLFPDVAIVTKRELLALPVIGWFLKNSPMIPVDRAQSARALREMLAACRAEVAAGRSVLIFPEGTRKQPGSPIEFKRGVELLYRNLAIPPVIVAHDAGRLWRQGMRLHPGSITVSILPPIPPATDHGVLVAQAQRSLAVEVANLNKA</sequence>
<evidence type="ECO:0000313" key="4">
    <source>
        <dbReference type="EMBL" id="AKH43563.1"/>
    </source>
</evidence>
<comment type="pathway">
    <text evidence="1">Lipid metabolism.</text>
</comment>
<organism evidence="4 5">
    <name type="scientific">Croceibacterium atlanticum</name>
    <dbReference type="NCBI Taxonomy" id="1267766"/>
    <lineage>
        <taxon>Bacteria</taxon>
        <taxon>Pseudomonadati</taxon>
        <taxon>Pseudomonadota</taxon>
        <taxon>Alphaproteobacteria</taxon>
        <taxon>Sphingomonadales</taxon>
        <taxon>Erythrobacteraceae</taxon>
        <taxon>Croceibacterium</taxon>
    </lineage>
</organism>
<dbReference type="SMART" id="SM00563">
    <property type="entry name" value="PlsC"/>
    <property type="match status" value="1"/>
</dbReference>
<dbReference type="OrthoDB" id="9808424at2"/>
<dbReference type="RefSeq" id="WP_046904083.1">
    <property type="nucleotide sequence ID" value="NZ_CP011452.2"/>
</dbReference>
<keyword evidence="3 4" id="KW-0012">Acyltransferase</keyword>
<dbReference type="CDD" id="cd07989">
    <property type="entry name" value="LPLAT_AGPAT-like"/>
    <property type="match status" value="1"/>
</dbReference>
<evidence type="ECO:0000256" key="1">
    <source>
        <dbReference type="ARBA" id="ARBA00005189"/>
    </source>
</evidence>
<dbReference type="AlphaFoldDB" id="A0A0F7KT34"/>
<gene>
    <name evidence="4" type="primary">plsC</name>
    <name evidence="4" type="ORF">WYH_02533</name>
</gene>
<dbReference type="Proteomes" id="UP000034392">
    <property type="component" value="Chromosome"/>
</dbReference>
<dbReference type="KEGG" id="aay:WYH_02533"/>
<keyword evidence="5" id="KW-1185">Reference proteome</keyword>
<dbReference type="GO" id="GO:0006654">
    <property type="term" value="P:phosphatidic acid biosynthetic process"/>
    <property type="evidence" value="ECO:0007669"/>
    <property type="project" value="TreeGrafter"/>
</dbReference>
<dbReference type="GO" id="GO:0003841">
    <property type="term" value="F:1-acylglycerol-3-phosphate O-acyltransferase activity"/>
    <property type="evidence" value="ECO:0007669"/>
    <property type="project" value="UniProtKB-EC"/>
</dbReference>
<keyword evidence="2 4" id="KW-0808">Transferase</keyword>
<evidence type="ECO:0000256" key="2">
    <source>
        <dbReference type="ARBA" id="ARBA00022679"/>
    </source>
</evidence>
<proteinExistence type="predicted"/>
<dbReference type="EC" id="2.3.1.51" evidence="4"/>
<dbReference type="STRING" id="1267766.WYH_02533"/>
<accession>A0A0F7KT34</accession>
<dbReference type="SUPFAM" id="SSF69593">
    <property type="entry name" value="Glycerol-3-phosphate (1)-acyltransferase"/>
    <property type="match status" value="1"/>
</dbReference>